<sequence>MIMRDAVVEASGNFDHLEFCNVHPNLSARAYSIFASTKNATATAGIRSRDLQAGYRQFYRDPRYNQTGWNNGRGQGGVQRNGYNGYAAEQRNCSSCSGCRCIGEKGSRALLASRDTLDPKVCLAIKEKKEKLAGTDPAALRENGEKWACLASLELTEYRAFRDLRDLEEHLALMVAMVQREILGRSVLLDHTGRPVTLAHLVHQDREESPPMDPLEQKERRQVEIIACFLHRYCFQT</sequence>
<gene>
    <name evidence="1" type="ORF">HPB51_020140</name>
</gene>
<dbReference type="Proteomes" id="UP000821866">
    <property type="component" value="Chromosome 2"/>
</dbReference>
<evidence type="ECO:0000313" key="2">
    <source>
        <dbReference type="Proteomes" id="UP000821866"/>
    </source>
</evidence>
<comment type="caution">
    <text evidence="1">The sequence shown here is derived from an EMBL/GenBank/DDBJ whole genome shotgun (WGS) entry which is preliminary data.</text>
</comment>
<accession>A0A9J6EI77</accession>
<evidence type="ECO:0000313" key="1">
    <source>
        <dbReference type="EMBL" id="KAH8034123.1"/>
    </source>
</evidence>
<protein>
    <submittedName>
        <fullName evidence="1">Uncharacterized protein</fullName>
    </submittedName>
</protein>
<name>A0A9J6EI77_RHIMP</name>
<dbReference type="AlphaFoldDB" id="A0A9J6EI77"/>
<proteinExistence type="predicted"/>
<organism evidence="1 2">
    <name type="scientific">Rhipicephalus microplus</name>
    <name type="common">Cattle tick</name>
    <name type="synonym">Boophilus microplus</name>
    <dbReference type="NCBI Taxonomy" id="6941"/>
    <lineage>
        <taxon>Eukaryota</taxon>
        <taxon>Metazoa</taxon>
        <taxon>Ecdysozoa</taxon>
        <taxon>Arthropoda</taxon>
        <taxon>Chelicerata</taxon>
        <taxon>Arachnida</taxon>
        <taxon>Acari</taxon>
        <taxon>Parasitiformes</taxon>
        <taxon>Ixodida</taxon>
        <taxon>Ixodoidea</taxon>
        <taxon>Ixodidae</taxon>
        <taxon>Rhipicephalinae</taxon>
        <taxon>Rhipicephalus</taxon>
        <taxon>Boophilus</taxon>
    </lineage>
</organism>
<reference evidence="1" key="2">
    <citation type="submission" date="2021-09" db="EMBL/GenBank/DDBJ databases">
        <authorList>
            <person name="Jia N."/>
            <person name="Wang J."/>
            <person name="Shi W."/>
            <person name="Du L."/>
            <person name="Sun Y."/>
            <person name="Zhan W."/>
            <person name="Jiang J."/>
            <person name="Wang Q."/>
            <person name="Zhang B."/>
            <person name="Ji P."/>
            <person name="Sakyi L.B."/>
            <person name="Cui X."/>
            <person name="Yuan T."/>
            <person name="Jiang B."/>
            <person name="Yang W."/>
            <person name="Lam T.T.-Y."/>
            <person name="Chang Q."/>
            <person name="Ding S."/>
            <person name="Wang X."/>
            <person name="Zhu J."/>
            <person name="Ruan X."/>
            <person name="Zhao L."/>
            <person name="Wei J."/>
            <person name="Que T."/>
            <person name="Du C."/>
            <person name="Cheng J."/>
            <person name="Dai P."/>
            <person name="Han X."/>
            <person name="Huang E."/>
            <person name="Gao Y."/>
            <person name="Liu J."/>
            <person name="Shao H."/>
            <person name="Ye R."/>
            <person name="Li L."/>
            <person name="Wei W."/>
            <person name="Wang X."/>
            <person name="Wang C."/>
            <person name="Huo Q."/>
            <person name="Li W."/>
            <person name="Guo W."/>
            <person name="Chen H."/>
            <person name="Chen S."/>
            <person name="Zhou L."/>
            <person name="Zhou L."/>
            <person name="Ni X."/>
            <person name="Tian J."/>
            <person name="Zhou Y."/>
            <person name="Sheng Y."/>
            <person name="Liu T."/>
            <person name="Pan Y."/>
            <person name="Xia L."/>
            <person name="Li J."/>
            <person name="Zhao F."/>
            <person name="Cao W."/>
        </authorList>
    </citation>
    <scope>NUCLEOTIDE SEQUENCE</scope>
    <source>
        <strain evidence="1">Rmic-2018</strain>
        <tissue evidence="1">Larvae</tissue>
    </source>
</reference>
<keyword evidence="2" id="KW-1185">Reference proteome</keyword>
<dbReference type="EMBL" id="JABSTU010000004">
    <property type="protein sequence ID" value="KAH8034123.1"/>
    <property type="molecule type" value="Genomic_DNA"/>
</dbReference>
<reference evidence="1" key="1">
    <citation type="journal article" date="2020" name="Cell">
        <title>Large-Scale Comparative Analyses of Tick Genomes Elucidate Their Genetic Diversity and Vector Capacities.</title>
        <authorList>
            <consortium name="Tick Genome and Microbiome Consortium (TIGMIC)"/>
            <person name="Jia N."/>
            <person name="Wang J."/>
            <person name="Shi W."/>
            <person name="Du L."/>
            <person name="Sun Y."/>
            <person name="Zhan W."/>
            <person name="Jiang J.F."/>
            <person name="Wang Q."/>
            <person name="Zhang B."/>
            <person name="Ji P."/>
            <person name="Bell-Sakyi L."/>
            <person name="Cui X.M."/>
            <person name="Yuan T.T."/>
            <person name="Jiang B.G."/>
            <person name="Yang W.F."/>
            <person name="Lam T.T."/>
            <person name="Chang Q.C."/>
            <person name="Ding S.J."/>
            <person name="Wang X.J."/>
            <person name="Zhu J.G."/>
            <person name="Ruan X.D."/>
            <person name="Zhao L."/>
            <person name="Wei J.T."/>
            <person name="Ye R.Z."/>
            <person name="Que T.C."/>
            <person name="Du C.H."/>
            <person name="Zhou Y.H."/>
            <person name="Cheng J.X."/>
            <person name="Dai P.F."/>
            <person name="Guo W.B."/>
            <person name="Han X.H."/>
            <person name="Huang E.J."/>
            <person name="Li L.F."/>
            <person name="Wei W."/>
            <person name="Gao Y.C."/>
            <person name="Liu J.Z."/>
            <person name="Shao H.Z."/>
            <person name="Wang X."/>
            <person name="Wang C.C."/>
            <person name="Yang T.C."/>
            <person name="Huo Q.B."/>
            <person name="Li W."/>
            <person name="Chen H.Y."/>
            <person name="Chen S.E."/>
            <person name="Zhou L.G."/>
            <person name="Ni X.B."/>
            <person name="Tian J.H."/>
            <person name="Sheng Y."/>
            <person name="Liu T."/>
            <person name="Pan Y.S."/>
            <person name="Xia L.Y."/>
            <person name="Li J."/>
            <person name="Zhao F."/>
            <person name="Cao W.C."/>
        </authorList>
    </citation>
    <scope>NUCLEOTIDE SEQUENCE</scope>
    <source>
        <strain evidence="1">Rmic-2018</strain>
    </source>
</reference>